<accession>A0A1S4E9V4</accession>
<dbReference type="Gene3D" id="1.25.40.180">
    <property type="match status" value="1"/>
</dbReference>
<dbReference type="GeneID" id="103507838"/>
<dbReference type="STRING" id="121845.A0A1S4E9V4"/>
<dbReference type="PaxDb" id="121845-A0A1S4E9V4"/>
<proteinExistence type="predicted"/>
<protein>
    <submittedName>
        <fullName evidence="2">Uncharacterized protein LOC103507838</fullName>
    </submittedName>
</protein>
<dbReference type="RefSeq" id="XP_017298986.1">
    <property type="nucleotide sequence ID" value="XM_017443497.2"/>
</dbReference>
<evidence type="ECO:0000313" key="2">
    <source>
        <dbReference type="RefSeq" id="XP_017298986.1"/>
    </source>
</evidence>
<name>A0A1S4E9V4_DIACI</name>
<dbReference type="KEGG" id="dci:103507838"/>
<organism evidence="1 2">
    <name type="scientific">Diaphorina citri</name>
    <name type="common">Asian citrus psyllid</name>
    <dbReference type="NCBI Taxonomy" id="121845"/>
    <lineage>
        <taxon>Eukaryota</taxon>
        <taxon>Metazoa</taxon>
        <taxon>Ecdysozoa</taxon>
        <taxon>Arthropoda</taxon>
        <taxon>Hexapoda</taxon>
        <taxon>Insecta</taxon>
        <taxon>Pterygota</taxon>
        <taxon>Neoptera</taxon>
        <taxon>Paraneoptera</taxon>
        <taxon>Hemiptera</taxon>
        <taxon>Sternorrhyncha</taxon>
        <taxon>Psylloidea</taxon>
        <taxon>Psyllidae</taxon>
        <taxon>Diaphorininae</taxon>
        <taxon>Diaphorina</taxon>
    </lineage>
</organism>
<dbReference type="InterPro" id="IPR016024">
    <property type="entry name" value="ARM-type_fold"/>
</dbReference>
<reference evidence="2" key="1">
    <citation type="submission" date="2025-08" db="UniProtKB">
        <authorList>
            <consortium name="RefSeq"/>
        </authorList>
    </citation>
    <scope>IDENTIFICATION</scope>
</reference>
<keyword evidence="1" id="KW-1185">Reference proteome</keyword>
<gene>
    <name evidence="2" type="primary">LOC103507838</name>
</gene>
<dbReference type="Proteomes" id="UP000079169">
    <property type="component" value="Unplaced"/>
</dbReference>
<evidence type="ECO:0000313" key="1">
    <source>
        <dbReference type="Proteomes" id="UP000079169"/>
    </source>
</evidence>
<dbReference type="SUPFAM" id="SSF48371">
    <property type="entry name" value="ARM repeat"/>
    <property type="match status" value="1"/>
</dbReference>
<sequence length="184" mass="20991">MMESGESNPCIKGFMLFLAELYKLLEGHEQNVEVGNLLLRALHTLVSLPYDPQNSKITIVVTILKCCGFLLYPNHTAETEQLFVPLEEIKVLPLCNFKDQKMIESLENCKKSWQEEAQSVSNGGDGGEELSRTEEVFYGPDGSTTYVTLEESQFFEDSYRELDDGMSEEMQEEYEKFLAEIPNH</sequence>
<dbReference type="AlphaFoldDB" id="A0A1S4E9V4"/>